<feature type="compositionally biased region" description="Basic and acidic residues" evidence="1">
    <location>
        <begin position="208"/>
        <end position="221"/>
    </location>
</feature>
<name>A0ABD5RAQ7_9EURY</name>
<keyword evidence="3" id="KW-1185">Reference proteome</keyword>
<feature type="region of interest" description="Disordered" evidence="1">
    <location>
        <begin position="189"/>
        <end position="221"/>
    </location>
</feature>
<dbReference type="InterPro" id="IPR055708">
    <property type="entry name" value="DUF7284"/>
</dbReference>
<dbReference type="Proteomes" id="UP001596201">
    <property type="component" value="Unassembled WGS sequence"/>
</dbReference>
<organism evidence="2 3">
    <name type="scientific">Salinirubrum litoreum</name>
    <dbReference type="NCBI Taxonomy" id="1126234"/>
    <lineage>
        <taxon>Archaea</taxon>
        <taxon>Methanobacteriati</taxon>
        <taxon>Methanobacteriota</taxon>
        <taxon>Stenosarchaea group</taxon>
        <taxon>Halobacteria</taxon>
        <taxon>Halobacteriales</taxon>
        <taxon>Haloferacaceae</taxon>
        <taxon>Salinirubrum</taxon>
    </lineage>
</organism>
<proteinExistence type="predicted"/>
<evidence type="ECO:0000313" key="3">
    <source>
        <dbReference type="Proteomes" id="UP001596201"/>
    </source>
</evidence>
<dbReference type="Pfam" id="PF23955">
    <property type="entry name" value="DUF7284"/>
    <property type="match status" value="1"/>
</dbReference>
<dbReference type="EMBL" id="JBHSKX010000001">
    <property type="protein sequence ID" value="MFC5367043.1"/>
    <property type="molecule type" value="Genomic_DNA"/>
</dbReference>
<dbReference type="AlphaFoldDB" id="A0ABD5RAQ7"/>
<evidence type="ECO:0000313" key="2">
    <source>
        <dbReference type="EMBL" id="MFC5367043.1"/>
    </source>
</evidence>
<protein>
    <submittedName>
        <fullName evidence="2">Uncharacterized protein</fullName>
    </submittedName>
</protein>
<gene>
    <name evidence="2" type="ORF">ACFPJ5_08825</name>
</gene>
<comment type="caution">
    <text evidence="2">The sequence shown here is derived from an EMBL/GenBank/DDBJ whole genome shotgun (WGS) entry which is preliminary data.</text>
</comment>
<dbReference type="RefSeq" id="WP_227231554.1">
    <property type="nucleotide sequence ID" value="NZ_JAJCVJ010000004.1"/>
</dbReference>
<reference evidence="2 3" key="1">
    <citation type="journal article" date="2019" name="Int. J. Syst. Evol. Microbiol.">
        <title>The Global Catalogue of Microorganisms (GCM) 10K type strain sequencing project: providing services to taxonomists for standard genome sequencing and annotation.</title>
        <authorList>
            <consortium name="The Broad Institute Genomics Platform"/>
            <consortium name="The Broad Institute Genome Sequencing Center for Infectious Disease"/>
            <person name="Wu L."/>
            <person name="Ma J."/>
        </authorList>
    </citation>
    <scope>NUCLEOTIDE SEQUENCE [LARGE SCALE GENOMIC DNA]</scope>
    <source>
        <strain evidence="2 3">CGMCC 1.12237</strain>
    </source>
</reference>
<sequence>MTSTVLDAAVCLLLVSAGAVTLVTVPDAGGVAPEAGAGGDAVVGGVADADDPDRADALATTLTTATASVNYTLAPGARRANGTRVAFPHTDGPQFERTSRGTLAGLLVDATLAGIRVEGSRLDHTGDDFRRGVRARTLEAVGANTQVVAVWRPTAEGPVDGRVVVGPDPPADRSVHAAVVRAPTGFAGGHDSAWTTADGARPAEQATDETRAPDPAAGEERERLARRVAGAVVTGLLPPSETRFALHGDYPVSALTRHRYLRLAHLFGVDLDGSIAEDPAETNVTRATRLLTAGLADSLSQSFRQSASSPGVDGPEITVGRVRITVRTWGAS</sequence>
<evidence type="ECO:0000256" key="1">
    <source>
        <dbReference type="SAM" id="MobiDB-lite"/>
    </source>
</evidence>
<accession>A0ABD5RAQ7</accession>